<dbReference type="Gramene" id="KQL04945">
    <property type="protein sequence ID" value="KQL04945"/>
    <property type="gene ID" value="SETIT_004831mg"/>
</dbReference>
<dbReference type="Proteomes" id="UP000004995">
    <property type="component" value="Unassembled WGS sequence"/>
</dbReference>
<dbReference type="EnsemblPlants" id="KQL04945">
    <property type="protein sequence ID" value="KQL04945"/>
    <property type="gene ID" value="SETIT_004831mg"/>
</dbReference>
<evidence type="ECO:0008006" key="3">
    <source>
        <dbReference type="Google" id="ProtNLM"/>
    </source>
</evidence>
<evidence type="ECO:0000313" key="2">
    <source>
        <dbReference type="Proteomes" id="UP000004995"/>
    </source>
</evidence>
<proteinExistence type="predicted"/>
<protein>
    <recommendedName>
        <fullName evidence="3">DUF4283 domain-containing protein</fullName>
    </recommendedName>
</protein>
<dbReference type="InParanoid" id="K3XSD2"/>
<dbReference type="PANTHER" id="PTHR33087:SF53">
    <property type="entry name" value="CCHC-TYPE DOMAIN-CONTAINING PROTEIN"/>
    <property type="match status" value="1"/>
</dbReference>
<name>K3XSD2_SETIT</name>
<dbReference type="HOGENOM" id="CLU_1931181_0_0_1"/>
<organism evidence="1 2">
    <name type="scientific">Setaria italica</name>
    <name type="common">Foxtail millet</name>
    <name type="synonym">Panicum italicum</name>
    <dbReference type="NCBI Taxonomy" id="4555"/>
    <lineage>
        <taxon>Eukaryota</taxon>
        <taxon>Viridiplantae</taxon>
        <taxon>Streptophyta</taxon>
        <taxon>Embryophyta</taxon>
        <taxon>Tracheophyta</taxon>
        <taxon>Spermatophyta</taxon>
        <taxon>Magnoliopsida</taxon>
        <taxon>Liliopsida</taxon>
        <taxon>Poales</taxon>
        <taxon>Poaceae</taxon>
        <taxon>PACMAD clade</taxon>
        <taxon>Panicoideae</taxon>
        <taxon>Panicodae</taxon>
        <taxon>Paniceae</taxon>
        <taxon>Cenchrinae</taxon>
        <taxon>Setaria</taxon>
    </lineage>
</organism>
<keyword evidence="2" id="KW-1185">Reference proteome</keyword>
<dbReference type="InterPro" id="IPR053253">
    <property type="entry name" value="Sex_diff_modulator"/>
</dbReference>
<accession>K3XSD2</accession>
<dbReference type="PANTHER" id="PTHR33087">
    <property type="entry name" value="OS07G0539200 PROTEIN"/>
    <property type="match status" value="1"/>
</dbReference>
<dbReference type="EMBL" id="AGNK02002944">
    <property type="status" value="NOT_ANNOTATED_CDS"/>
    <property type="molecule type" value="Genomic_DNA"/>
</dbReference>
<sequence>MASYPGDPRARPELAICAISTTGAIKHKREELIGRTVVYWLNDNSHNTALHHIIDAMEEKLHIVPRIHHREVPQRGRTFNFKPWIERRGAAESMLEFHVWLRIEGVPVHTWSEEVLAKIVPNCAIHFVEGH</sequence>
<reference evidence="2" key="1">
    <citation type="journal article" date="2012" name="Nat. Biotechnol.">
        <title>Reference genome sequence of the model plant Setaria.</title>
        <authorList>
            <person name="Bennetzen J.L."/>
            <person name="Schmutz J."/>
            <person name="Wang H."/>
            <person name="Percifield R."/>
            <person name="Hawkins J."/>
            <person name="Pontaroli A.C."/>
            <person name="Estep M."/>
            <person name="Feng L."/>
            <person name="Vaughn J.N."/>
            <person name="Grimwood J."/>
            <person name="Jenkins J."/>
            <person name="Barry K."/>
            <person name="Lindquist E."/>
            <person name="Hellsten U."/>
            <person name="Deshpande S."/>
            <person name="Wang X."/>
            <person name="Wu X."/>
            <person name="Mitros T."/>
            <person name="Triplett J."/>
            <person name="Yang X."/>
            <person name="Ye C.Y."/>
            <person name="Mauro-Herrera M."/>
            <person name="Wang L."/>
            <person name="Li P."/>
            <person name="Sharma M."/>
            <person name="Sharma R."/>
            <person name="Ronald P.C."/>
            <person name="Panaud O."/>
            <person name="Kellogg E.A."/>
            <person name="Brutnell T.P."/>
            <person name="Doust A.N."/>
            <person name="Tuskan G.A."/>
            <person name="Rokhsar D."/>
            <person name="Devos K.M."/>
        </authorList>
    </citation>
    <scope>NUCLEOTIDE SEQUENCE [LARGE SCALE GENOMIC DNA]</scope>
    <source>
        <strain evidence="2">cv. Yugu1</strain>
    </source>
</reference>
<evidence type="ECO:0000313" key="1">
    <source>
        <dbReference type="EnsemblPlants" id="KQL04945"/>
    </source>
</evidence>
<dbReference type="AlphaFoldDB" id="K3XSD2"/>
<reference evidence="1" key="2">
    <citation type="submission" date="2018-08" db="UniProtKB">
        <authorList>
            <consortium name="EnsemblPlants"/>
        </authorList>
    </citation>
    <scope>IDENTIFICATION</scope>
    <source>
        <strain evidence="1">Yugu1</strain>
    </source>
</reference>